<protein>
    <submittedName>
        <fullName evidence="2">Uncharacterized protein</fullName>
    </submittedName>
</protein>
<dbReference type="RefSeq" id="WP_044744179.1">
    <property type="nucleotide sequence ID" value="NZ_JACIDF010000004.1"/>
</dbReference>
<dbReference type="AlphaFoldDB" id="A0ABD5IUB9"/>
<proteinExistence type="predicted"/>
<evidence type="ECO:0000313" key="1">
    <source>
        <dbReference type="EMBL" id="MDE8564580.1"/>
    </source>
</evidence>
<name>A0ABD5IUB9_9BACL</name>
<accession>A0ABD5IUB9</accession>
<reference evidence="2 4" key="2">
    <citation type="submission" date="2023-03" db="EMBL/GenBank/DDBJ databases">
        <title>Bacillus Genome Sequencing.</title>
        <authorList>
            <person name="Dunlap C."/>
        </authorList>
    </citation>
    <scope>NUCLEOTIDE SEQUENCE [LARGE SCALE GENOMIC DNA]</scope>
    <source>
        <strain evidence="2 4">NRS-38</strain>
    </source>
</reference>
<dbReference type="Proteomes" id="UP001339962">
    <property type="component" value="Unassembled WGS sequence"/>
</dbReference>
<evidence type="ECO:0000313" key="4">
    <source>
        <dbReference type="Proteomes" id="UP001339962"/>
    </source>
</evidence>
<gene>
    <name evidence="2" type="ORF">P9850_08595</name>
    <name evidence="1" type="ORF">PNH38_11940</name>
</gene>
<dbReference type="EMBL" id="JAQOTG010000011">
    <property type="protein sequence ID" value="MDE8564580.1"/>
    <property type="molecule type" value="Genomic_DNA"/>
</dbReference>
<evidence type="ECO:0000313" key="3">
    <source>
        <dbReference type="Proteomes" id="UP001213979"/>
    </source>
</evidence>
<sequence>MSEKFEKALRDIAKSKHEGHDQFIKRFEKWGQEFEQKIKEIEKMNGQFLKDIEGNIGYINSWFGKKGKQMERIFRNFKS</sequence>
<comment type="caution">
    <text evidence="2">The sequence shown here is derived from an EMBL/GenBank/DDBJ whole genome shotgun (WGS) entry which is preliminary data.</text>
</comment>
<dbReference type="Proteomes" id="UP001213979">
    <property type="component" value="Unassembled WGS sequence"/>
</dbReference>
<evidence type="ECO:0000313" key="2">
    <source>
        <dbReference type="EMBL" id="MED5051914.1"/>
    </source>
</evidence>
<organism evidence="2 4">
    <name type="scientific">Anoxybacteroides rupiense</name>
    <dbReference type="NCBI Taxonomy" id="311460"/>
    <lineage>
        <taxon>Bacteria</taxon>
        <taxon>Bacillati</taxon>
        <taxon>Bacillota</taxon>
        <taxon>Bacilli</taxon>
        <taxon>Bacillales</taxon>
        <taxon>Anoxybacillaceae</taxon>
        <taxon>Anoxybacteroides</taxon>
    </lineage>
</organism>
<reference evidence="1 3" key="1">
    <citation type="submission" date="2023-01" db="EMBL/GenBank/DDBJ databases">
        <title>Genome-based reclassification of Anoxybacillus geothermalis as a later heterotypic synonym of Anoxybacillus rupiensis.</title>
        <authorList>
            <person name="Inan Bektas K."/>
            <person name="Canakci S."/>
            <person name="Belduz A.A."/>
            <person name="Guler H.H."/>
        </authorList>
    </citation>
    <scope>NUCLEOTIDE SEQUENCE [LARGE SCALE GENOMIC DNA]</scope>
    <source>
        <strain evidence="1 3">DSM 17127</strain>
    </source>
</reference>
<keyword evidence="3" id="KW-1185">Reference proteome</keyword>
<dbReference type="EMBL" id="JARTLI010000012">
    <property type="protein sequence ID" value="MED5051914.1"/>
    <property type="molecule type" value="Genomic_DNA"/>
</dbReference>